<dbReference type="Pfam" id="PF01261">
    <property type="entry name" value="AP_endonuc_2"/>
    <property type="match status" value="1"/>
</dbReference>
<dbReference type="PANTHER" id="PTHR12110">
    <property type="entry name" value="HYDROXYPYRUVATE ISOMERASE"/>
    <property type="match status" value="1"/>
</dbReference>
<dbReference type="STRING" id="1123029.SAMN02745172_03967"/>
<dbReference type="RefSeq" id="WP_073631939.1">
    <property type="nucleotide sequence ID" value="NZ_FRXO01000012.1"/>
</dbReference>
<reference evidence="2 3" key="1">
    <citation type="submission" date="2016-12" db="EMBL/GenBank/DDBJ databases">
        <authorList>
            <person name="Song W.-J."/>
            <person name="Kurnit D.M."/>
        </authorList>
    </citation>
    <scope>NUCLEOTIDE SEQUENCE [LARGE SCALE GENOMIC DNA]</scope>
    <source>
        <strain evidence="2 3">DSM 19599</strain>
    </source>
</reference>
<evidence type="ECO:0000313" key="3">
    <source>
        <dbReference type="Proteomes" id="UP000186406"/>
    </source>
</evidence>
<evidence type="ECO:0000313" key="2">
    <source>
        <dbReference type="EMBL" id="SHO67291.1"/>
    </source>
</evidence>
<dbReference type="SUPFAM" id="SSF51658">
    <property type="entry name" value="Xylose isomerase-like"/>
    <property type="match status" value="1"/>
</dbReference>
<accession>A0A1M7ZQZ0</accession>
<proteinExistence type="predicted"/>
<dbReference type="GO" id="GO:0016853">
    <property type="term" value="F:isomerase activity"/>
    <property type="evidence" value="ECO:0007669"/>
    <property type="project" value="UniProtKB-KW"/>
</dbReference>
<dbReference type="Gene3D" id="3.20.20.150">
    <property type="entry name" value="Divalent-metal-dependent TIM barrel enzymes"/>
    <property type="match status" value="1"/>
</dbReference>
<dbReference type="InterPro" id="IPR050312">
    <property type="entry name" value="IolE/XylAMocC-like"/>
</dbReference>
<keyword evidence="2" id="KW-0413">Isomerase</keyword>
<evidence type="ECO:0000259" key="1">
    <source>
        <dbReference type="Pfam" id="PF01261"/>
    </source>
</evidence>
<dbReference type="InterPro" id="IPR013022">
    <property type="entry name" value="Xyl_isomerase-like_TIM-brl"/>
</dbReference>
<dbReference type="EMBL" id="FRXO01000012">
    <property type="protein sequence ID" value="SHO67291.1"/>
    <property type="molecule type" value="Genomic_DNA"/>
</dbReference>
<name>A0A1M7ZQZ0_9HYPH</name>
<feature type="domain" description="Xylose isomerase-like TIM barrel" evidence="1">
    <location>
        <begin position="21"/>
        <end position="264"/>
    </location>
</feature>
<sequence>MITAFHSVGLPDVGILDLIPRVAAAGYRGIELNAELLPWAKPHVTPATDAATRSAIRAACAAHGLAITAVGAHIGEMVDADPAVRADAIAFVNGCTDLAADLGTGFVHILSGPQAAGARSGESWRWFADAVAATVEHARARGVEIGIEAIAGHLFCRVDDYHALRRDLPGVPFRINFDPSHLEVQGEDPGRVPAELGDLIANVHLKDGSGRFPAFAFPPLGEGNIDFPRLAALLREAGYDGAMSVEYEAQVYGFERSDDAILAEGKAFCDRLGV</sequence>
<dbReference type="AlphaFoldDB" id="A0A1M7ZQZ0"/>
<dbReference type="OrthoDB" id="9804047at2"/>
<protein>
    <submittedName>
        <fullName evidence="2">Sugar phosphate isomerase/epimerase</fullName>
    </submittedName>
</protein>
<organism evidence="2 3">
    <name type="scientific">Pseudoxanthobacter soli DSM 19599</name>
    <dbReference type="NCBI Taxonomy" id="1123029"/>
    <lineage>
        <taxon>Bacteria</taxon>
        <taxon>Pseudomonadati</taxon>
        <taxon>Pseudomonadota</taxon>
        <taxon>Alphaproteobacteria</taxon>
        <taxon>Hyphomicrobiales</taxon>
        <taxon>Segnochrobactraceae</taxon>
        <taxon>Pseudoxanthobacter</taxon>
    </lineage>
</organism>
<dbReference type="PANTHER" id="PTHR12110:SF21">
    <property type="entry name" value="XYLOSE ISOMERASE-LIKE TIM BARREL DOMAIN-CONTAINING PROTEIN"/>
    <property type="match status" value="1"/>
</dbReference>
<dbReference type="Proteomes" id="UP000186406">
    <property type="component" value="Unassembled WGS sequence"/>
</dbReference>
<keyword evidence="3" id="KW-1185">Reference proteome</keyword>
<dbReference type="InterPro" id="IPR036237">
    <property type="entry name" value="Xyl_isomerase-like_sf"/>
</dbReference>
<gene>
    <name evidence="2" type="ORF">SAMN02745172_03967</name>
</gene>